<gene>
    <name evidence="1" type="ORF">S12H4_08193</name>
</gene>
<sequence length="83" mass="9638">MKHARDDYAAIQDPRELIPEDEPVFLLRGQDVCAPIIVMQWAYEAEHHGVSLLMVEAAKKQAKLMGEWQRQRMVKIPDLPKEK</sequence>
<protein>
    <submittedName>
        <fullName evidence="1">Uncharacterized protein</fullName>
    </submittedName>
</protein>
<evidence type="ECO:0000313" key="1">
    <source>
        <dbReference type="EMBL" id="GAI63753.1"/>
    </source>
</evidence>
<name>X1Q691_9ZZZZ</name>
<dbReference type="EMBL" id="BARW01003133">
    <property type="protein sequence ID" value="GAI63753.1"/>
    <property type="molecule type" value="Genomic_DNA"/>
</dbReference>
<comment type="caution">
    <text evidence="1">The sequence shown here is derived from an EMBL/GenBank/DDBJ whole genome shotgun (WGS) entry which is preliminary data.</text>
</comment>
<accession>X1Q691</accession>
<organism evidence="1">
    <name type="scientific">marine sediment metagenome</name>
    <dbReference type="NCBI Taxonomy" id="412755"/>
    <lineage>
        <taxon>unclassified sequences</taxon>
        <taxon>metagenomes</taxon>
        <taxon>ecological metagenomes</taxon>
    </lineage>
</organism>
<reference evidence="1" key="1">
    <citation type="journal article" date="2014" name="Front. Microbiol.">
        <title>High frequency of phylogenetically diverse reductive dehalogenase-homologous genes in deep subseafloor sedimentary metagenomes.</title>
        <authorList>
            <person name="Kawai M."/>
            <person name="Futagami T."/>
            <person name="Toyoda A."/>
            <person name="Takaki Y."/>
            <person name="Nishi S."/>
            <person name="Hori S."/>
            <person name="Arai W."/>
            <person name="Tsubouchi T."/>
            <person name="Morono Y."/>
            <person name="Uchiyama I."/>
            <person name="Ito T."/>
            <person name="Fujiyama A."/>
            <person name="Inagaki F."/>
            <person name="Takami H."/>
        </authorList>
    </citation>
    <scope>NUCLEOTIDE SEQUENCE</scope>
    <source>
        <strain evidence="1">Expedition CK06-06</strain>
    </source>
</reference>
<dbReference type="AlphaFoldDB" id="X1Q691"/>
<proteinExistence type="predicted"/>